<organism evidence="2 3">
    <name type="scientific">Candidatus Curtissbacteria bacterium RIFCSPLOWO2_01_FULL_42_26</name>
    <dbReference type="NCBI Taxonomy" id="1797729"/>
    <lineage>
        <taxon>Bacteria</taxon>
        <taxon>Candidatus Curtissiibacteriota</taxon>
    </lineage>
</organism>
<gene>
    <name evidence="2" type="ORF">A3A60_04075</name>
</gene>
<dbReference type="STRING" id="1797729.A3A60_04075"/>
<evidence type="ECO:0000256" key="1">
    <source>
        <dbReference type="SAM" id="Phobius"/>
    </source>
</evidence>
<keyword evidence="1" id="KW-0812">Transmembrane</keyword>
<feature type="transmembrane region" description="Helical" evidence="1">
    <location>
        <begin position="12"/>
        <end position="31"/>
    </location>
</feature>
<reference evidence="2 3" key="1">
    <citation type="journal article" date="2016" name="Nat. Commun.">
        <title>Thousands of microbial genomes shed light on interconnected biogeochemical processes in an aquifer system.</title>
        <authorList>
            <person name="Anantharaman K."/>
            <person name="Brown C.T."/>
            <person name="Hug L.A."/>
            <person name="Sharon I."/>
            <person name="Castelle C.J."/>
            <person name="Probst A.J."/>
            <person name="Thomas B.C."/>
            <person name="Singh A."/>
            <person name="Wilkins M.J."/>
            <person name="Karaoz U."/>
            <person name="Brodie E.L."/>
            <person name="Williams K.H."/>
            <person name="Hubbard S.S."/>
            <person name="Banfield J.F."/>
        </authorList>
    </citation>
    <scope>NUCLEOTIDE SEQUENCE [LARGE SCALE GENOMIC DNA]</scope>
</reference>
<evidence type="ECO:0000313" key="2">
    <source>
        <dbReference type="EMBL" id="OGE09275.1"/>
    </source>
</evidence>
<comment type="caution">
    <text evidence="2">The sequence shown here is derived from an EMBL/GenBank/DDBJ whole genome shotgun (WGS) entry which is preliminary data.</text>
</comment>
<name>A0A1F5HZ58_9BACT</name>
<dbReference type="EMBL" id="MFBS01000020">
    <property type="protein sequence ID" value="OGE09275.1"/>
    <property type="molecule type" value="Genomic_DNA"/>
</dbReference>
<protein>
    <submittedName>
        <fullName evidence="2">Uncharacterized protein</fullName>
    </submittedName>
</protein>
<accession>A0A1F5HZ58</accession>
<evidence type="ECO:0000313" key="3">
    <source>
        <dbReference type="Proteomes" id="UP000179227"/>
    </source>
</evidence>
<keyword evidence="1" id="KW-0472">Membrane</keyword>
<sequence>MPEREGLGLSKKLGHLVAVSVILPTVSLGFGRSADVLPNFFDQSRATADHLVLDTLPSVEASQDLGFFGQLDSYLETSYGRALASAAVVGTLALLWSARKINRETDSESQEKLAIFSSVVAISFAAVLLAESFRDVDPKVSASLFEAFMVTQTALNFWRVVQRNRDLDKRSAALLMSLSLLAVSTIPLVETVR</sequence>
<proteinExistence type="predicted"/>
<feature type="transmembrane region" description="Helical" evidence="1">
    <location>
        <begin position="142"/>
        <end position="160"/>
    </location>
</feature>
<feature type="transmembrane region" description="Helical" evidence="1">
    <location>
        <begin position="172"/>
        <end position="189"/>
    </location>
</feature>
<feature type="transmembrane region" description="Helical" evidence="1">
    <location>
        <begin position="113"/>
        <end position="130"/>
    </location>
</feature>
<dbReference type="AlphaFoldDB" id="A0A1F5HZ58"/>
<dbReference type="Proteomes" id="UP000179227">
    <property type="component" value="Unassembled WGS sequence"/>
</dbReference>
<feature type="transmembrane region" description="Helical" evidence="1">
    <location>
        <begin position="82"/>
        <end position="101"/>
    </location>
</feature>
<keyword evidence="1" id="KW-1133">Transmembrane helix</keyword>